<proteinExistence type="predicted"/>
<name>S3IL41_9HYPH</name>
<dbReference type="Proteomes" id="UP000014411">
    <property type="component" value="Unassembled WGS sequence"/>
</dbReference>
<dbReference type="HOGENOM" id="CLU_2882831_0_0_5"/>
<gene>
    <name evidence="1" type="ORF">RGCCGE502_04975</name>
</gene>
<reference evidence="1 2" key="1">
    <citation type="journal article" date="2012" name="J. Bacteriol.">
        <title>Genome sequence of Rhizobium grahamii CCGE502, a broad-host-range symbiont with low nodulation competitiveness in Phaseolus vulgaris.</title>
        <authorList>
            <person name="Althabegoiti M.J."/>
            <person name="Lozano L."/>
            <person name="Torres-Tejerizo G."/>
            <person name="Ormeno-Orrillo E."/>
            <person name="Rogel M.A."/>
            <person name="Gonzalez V."/>
            <person name="Martinez-Romero E."/>
        </authorList>
    </citation>
    <scope>NUCLEOTIDE SEQUENCE [LARGE SCALE GENOMIC DNA]</scope>
    <source>
        <strain evidence="1 2">CCGE 502</strain>
    </source>
</reference>
<sequence length="63" mass="6941">MQRIAQLTASDKLDRETMFRLWQERGAMTEAQLIAAGISKESQARNAASVAERVRHAGMPIAA</sequence>
<dbReference type="AlphaFoldDB" id="S3IL41"/>
<evidence type="ECO:0000313" key="2">
    <source>
        <dbReference type="Proteomes" id="UP000014411"/>
    </source>
</evidence>
<dbReference type="STRING" id="990285.RGCCGE502_04975"/>
<protein>
    <submittedName>
        <fullName evidence="1">Uncharacterized protein</fullName>
    </submittedName>
</protein>
<dbReference type="eggNOG" id="ENOG50300HX">
    <property type="taxonomic scope" value="Bacteria"/>
</dbReference>
<keyword evidence="2" id="KW-1185">Reference proteome</keyword>
<comment type="caution">
    <text evidence="1">The sequence shown here is derived from an EMBL/GenBank/DDBJ whole genome shotgun (WGS) entry which is preliminary data.</text>
</comment>
<organism evidence="1 2">
    <name type="scientific">Rhizobium grahamii CCGE 502</name>
    <dbReference type="NCBI Taxonomy" id="990285"/>
    <lineage>
        <taxon>Bacteria</taxon>
        <taxon>Pseudomonadati</taxon>
        <taxon>Pseudomonadota</taxon>
        <taxon>Alphaproteobacteria</taxon>
        <taxon>Hyphomicrobiales</taxon>
        <taxon>Rhizobiaceae</taxon>
        <taxon>Rhizobium/Agrobacterium group</taxon>
        <taxon>Rhizobium</taxon>
    </lineage>
</organism>
<accession>S3IL41</accession>
<evidence type="ECO:0000313" key="1">
    <source>
        <dbReference type="EMBL" id="EPE99508.1"/>
    </source>
</evidence>
<dbReference type="EMBL" id="AEYE02000005">
    <property type="protein sequence ID" value="EPE99508.1"/>
    <property type="molecule type" value="Genomic_DNA"/>
</dbReference>
<dbReference type="RefSeq" id="WP_016553068.1">
    <property type="nucleotide sequence ID" value="NZ_AEYE02000005.1"/>
</dbReference>